<feature type="compositionally biased region" description="Low complexity" evidence="1">
    <location>
        <begin position="133"/>
        <end position="145"/>
    </location>
</feature>
<evidence type="ECO:0000313" key="4">
    <source>
        <dbReference type="EMBL" id="ETN99951.1"/>
    </source>
</evidence>
<keyword evidence="5" id="KW-1185">Reference proteome</keyword>
<reference evidence="4 5" key="1">
    <citation type="journal article" date="2013" name="Curr. Biol.">
        <title>The Genome of the Foraminiferan Reticulomyxa filosa.</title>
        <authorList>
            <person name="Glockner G."/>
            <person name="Hulsmann N."/>
            <person name="Schleicher M."/>
            <person name="Noegel A.A."/>
            <person name="Eichinger L."/>
            <person name="Gallinger C."/>
            <person name="Pawlowski J."/>
            <person name="Sierra R."/>
            <person name="Euteneuer U."/>
            <person name="Pillet L."/>
            <person name="Moustafa A."/>
            <person name="Platzer M."/>
            <person name="Groth M."/>
            <person name="Szafranski K."/>
            <person name="Schliwa M."/>
        </authorList>
    </citation>
    <scope>NUCLEOTIDE SEQUENCE [LARGE SCALE GENOMIC DNA]</scope>
</reference>
<protein>
    <recommendedName>
        <fullName evidence="6">ABC transmembrane type-1 domain-containing protein</fullName>
    </recommendedName>
</protein>
<keyword evidence="2" id="KW-0472">Membrane</keyword>
<dbReference type="OrthoDB" id="427138at2759"/>
<dbReference type="AlphaFoldDB" id="X6LFQ6"/>
<dbReference type="EMBL" id="ASPP01042415">
    <property type="protein sequence ID" value="ETN99951.1"/>
    <property type="molecule type" value="Genomic_DNA"/>
</dbReference>
<evidence type="ECO:0000313" key="5">
    <source>
        <dbReference type="Proteomes" id="UP000023152"/>
    </source>
</evidence>
<proteinExistence type="predicted"/>
<feature type="transmembrane region" description="Helical" evidence="2">
    <location>
        <begin position="62"/>
        <end position="83"/>
    </location>
</feature>
<feature type="region of interest" description="Disordered" evidence="1">
    <location>
        <begin position="133"/>
        <end position="158"/>
    </location>
</feature>
<comment type="caution">
    <text evidence="4">The sequence shown here is derived from an EMBL/GenBank/DDBJ whole genome shotgun (WGS) entry which is preliminary data.</text>
</comment>
<keyword evidence="2" id="KW-1133">Transmembrane helix</keyword>
<accession>X6LFQ6</accession>
<feature type="transmembrane region" description="Helical" evidence="2">
    <location>
        <begin position="173"/>
        <end position="190"/>
    </location>
</feature>
<feature type="chain" id="PRO_5004975389" description="ABC transmembrane type-1 domain-containing protein" evidence="3">
    <location>
        <begin position="24"/>
        <end position="221"/>
    </location>
</feature>
<dbReference type="Proteomes" id="UP000023152">
    <property type="component" value="Unassembled WGS sequence"/>
</dbReference>
<evidence type="ECO:0000256" key="1">
    <source>
        <dbReference type="SAM" id="MobiDB-lite"/>
    </source>
</evidence>
<feature type="signal peptide" evidence="3">
    <location>
        <begin position="1"/>
        <end position="23"/>
    </location>
</feature>
<evidence type="ECO:0008006" key="6">
    <source>
        <dbReference type="Google" id="ProtNLM"/>
    </source>
</evidence>
<evidence type="ECO:0000256" key="2">
    <source>
        <dbReference type="SAM" id="Phobius"/>
    </source>
</evidence>
<gene>
    <name evidence="4" type="ORF">RFI_37516</name>
</gene>
<name>X6LFQ6_RETFI</name>
<evidence type="ECO:0000256" key="3">
    <source>
        <dbReference type="SAM" id="SignalP"/>
    </source>
</evidence>
<keyword evidence="2" id="KW-0812">Transmembrane</keyword>
<keyword evidence="3" id="KW-0732">Signal</keyword>
<sequence length="221" mass="24428">MNGVAGIWGSLLTVIATLRSSFAKHVALGVSLGENLTKSLSRYVRPWIIRHADEEFKQWIDFSFLTLCKIIGVGLAIMLARMVSAFHSAIKGGNLIGHVLFRFLGNRQLIPPEMQEAIIRASSTASSAAATTNAASSSSLSPNATDSHHSNRSRTSDTVSNDIGREIVEQNTLFIFTQYALALYGFYWQLSQGFQINFWLVRLILFPLILAEGIFTWLAAY</sequence>
<feature type="transmembrane region" description="Helical" evidence="2">
    <location>
        <begin position="196"/>
        <end position="220"/>
    </location>
</feature>
<organism evidence="4 5">
    <name type="scientific">Reticulomyxa filosa</name>
    <dbReference type="NCBI Taxonomy" id="46433"/>
    <lineage>
        <taxon>Eukaryota</taxon>
        <taxon>Sar</taxon>
        <taxon>Rhizaria</taxon>
        <taxon>Retaria</taxon>
        <taxon>Foraminifera</taxon>
        <taxon>Monothalamids</taxon>
        <taxon>Reticulomyxidae</taxon>
        <taxon>Reticulomyxa</taxon>
    </lineage>
</organism>